<protein>
    <submittedName>
        <fullName evidence="2">D-inositol-3-phosphate glycosyltransferase</fullName>
        <ecNumber evidence="2">2.4.1.250</ecNumber>
    </submittedName>
</protein>
<dbReference type="Proteomes" id="UP000320390">
    <property type="component" value="Chromosome"/>
</dbReference>
<reference evidence="2 3" key="1">
    <citation type="submission" date="2019-02" db="EMBL/GenBank/DDBJ databases">
        <title>Deep-cultivation of Planctomycetes and their phenomic and genomic characterization uncovers novel biology.</title>
        <authorList>
            <person name="Wiegand S."/>
            <person name="Jogler M."/>
            <person name="Boedeker C."/>
            <person name="Pinto D."/>
            <person name="Vollmers J."/>
            <person name="Rivas-Marin E."/>
            <person name="Kohn T."/>
            <person name="Peeters S.H."/>
            <person name="Heuer A."/>
            <person name="Rast P."/>
            <person name="Oberbeckmann S."/>
            <person name="Bunk B."/>
            <person name="Jeske O."/>
            <person name="Meyerdierks A."/>
            <person name="Storesund J.E."/>
            <person name="Kallscheuer N."/>
            <person name="Luecker S."/>
            <person name="Lage O.M."/>
            <person name="Pohl T."/>
            <person name="Merkel B.J."/>
            <person name="Hornburger P."/>
            <person name="Mueller R.-W."/>
            <person name="Bruemmer F."/>
            <person name="Labrenz M."/>
            <person name="Spormann A.M."/>
            <person name="Op den Camp H."/>
            <person name="Overmann J."/>
            <person name="Amann R."/>
            <person name="Jetten M.S.M."/>
            <person name="Mascher T."/>
            <person name="Medema M.H."/>
            <person name="Devos D.P."/>
            <person name="Kaster A.-K."/>
            <person name="Ovreas L."/>
            <person name="Rohde M."/>
            <person name="Galperin M.Y."/>
            <person name="Jogler C."/>
        </authorList>
    </citation>
    <scope>NUCLEOTIDE SEQUENCE [LARGE SCALE GENOMIC DNA]</scope>
    <source>
        <strain evidence="2 3">Poly30</strain>
    </source>
</reference>
<dbReference type="SUPFAM" id="SSF53756">
    <property type="entry name" value="UDP-Glycosyltransferase/glycogen phosphorylase"/>
    <property type="match status" value="1"/>
</dbReference>
<evidence type="ECO:0000313" key="3">
    <source>
        <dbReference type="Proteomes" id="UP000320390"/>
    </source>
</evidence>
<gene>
    <name evidence="2" type="primary">mshA_4</name>
    <name evidence="2" type="ORF">Poly30_31380</name>
</gene>
<evidence type="ECO:0000313" key="2">
    <source>
        <dbReference type="EMBL" id="QDV07611.1"/>
    </source>
</evidence>
<dbReference type="PANTHER" id="PTHR46401">
    <property type="entry name" value="GLYCOSYLTRANSFERASE WBBK-RELATED"/>
    <property type="match status" value="1"/>
</dbReference>
<dbReference type="OrthoDB" id="283278at2"/>
<sequence>MTRADRTDGAAPAHGSLLDATVALDYTSGPGHAPGVGRYVRELVRALVRLPARNAFPLELLEVGRAPRPMEGSPLGLEDAPSTGPHFSRRITRLPRRAVALGERAPRLARLVLGPSRRAGLLHRVAPDWPPLGAVPFSIAVAEFAPPGSAAAESQARSCLAAAGVIVFSADAAARVESLYGVPPDRIFRSPVGSEHWQRDLEESSAQRAVAPPPIRPTRDILVLGAIRAARFPVEALAAFDVLRQRRADARLLFVGRPGDAAAALQEAVGHLVVRHGQAAVRWIDEPEEARMPRCVAGATLLLHLAEDEASPVTPLEAARMGLPLIASKLPAFEEVLGESAGSWFVSESDPVEIADALELGLAAGSDPEFRRQRADSAKPFTWEAAALAHCAAWKRMLGRQ</sequence>
<accession>A0A518EU49</accession>
<dbReference type="PANTHER" id="PTHR46401:SF2">
    <property type="entry name" value="GLYCOSYLTRANSFERASE WBBK-RELATED"/>
    <property type="match status" value="1"/>
</dbReference>
<keyword evidence="2" id="KW-0328">Glycosyltransferase</keyword>
<dbReference type="RefSeq" id="WP_145198797.1">
    <property type="nucleotide sequence ID" value="NZ_CP036434.1"/>
</dbReference>
<evidence type="ECO:0000256" key="1">
    <source>
        <dbReference type="ARBA" id="ARBA00022679"/>
    </source>
</evidence>
<name>A0A518EU49_9BACT</name>
<dbReference type="AlphaFoldDB" id="A0A518EU49"/>
<dbReference type="Pfam" id="PF13692">
    <property type="entry name" value="Glyco_trans_1_4"/>
    <property type="match status" value="1"/>
</dbReference>
<proteinExistence type="predicted"/>
<dbReference type="Gene3D" id="3.40.50.2000">
    <property type="entry name" value="Glycogen Phosphorylase B"/>
    <property type="match status" value="1"/>
</dbReference>
<dbReference type="EC" id="2.4.1.250" evidence="2"/>
<keyword evidence="1 2" id="KW-0808">Transferase</keyword>
<dbReference type="GO" id="GO:0102710">
    <property type="term" value="F:D-inositol-3-phosphate glycosyltransferase activity"/>
    <property type="evidence" value="ECO:0007669"/>
    <property type="project" value="UniProtKB-EC"/>
</dbReference>
<dbReference type="GO" id="GO:0009103">
    <property type="term" value="P:lipopolysaccharide biosynthetic process"/>
    <property type="evidence" value="ECO:0007669"/>
    <property type="project" value="TreeGrafter"/>
</dbReference>
<organism evidence="2 3">
    <name type="scientific">Saltatorellus ferox</name>
    <dbReference type="NCBI Taxonomy" id="2528018"/>
    <lineage>
        <taxon>Bacteria</taxon>
        <taxon>Pseudomonadati</taxon>
        <taxon>Planctomycetota</taxon>
        <taxon>Planctomycetia</taxon>
        <taxon>Planctomycetia incertae sedis</taxon>
        <taxon>Saltatorellus</taxon>
    </lineage>
</organism>
<keyword evidence="3" id="KW-1185">Reference proteome</keyword>
<dbReference type="EMBL" id="CP036434">
    <property type="protein sequence ID" value="QDV07611.1"/>
    <property type="molecule type" value="Genomic_DNA"/>
</dbReference>